<feature type="compositionally biased region" description="Low complexity" evidence="6">
    <location>
        <begin position="672"/>
        <end position="682"/>
    </location>
</feature>
<feature type="region of interest" description="Disordered" evidence="6">
    <location>
        <begin position="1"/>
        <end position="20"/>
    </location>
</feature>
<dbReference type="PANTHER" id="PTHR12913:SF1">
    <property type="entry name" value="COLD SHOCK DOMAIN-CONTAINING PROTEIN E1"/>
    <property type="match status" value="1"/>
</dbReference>
<dbReference type="OrthoDB" id="74319at2759"/>
<keyword evidence="10" id="KW-1185">Reference proteome</keyword>
<evidence type="ECO:0000256" key="4">
    <source>
        <dbReference type="ARBA" id="ARBA00022884"/>
    </source>
</evidence>
<dbReference type="CDD" id="cd04458">
    <property type="entry name" value="CSP_CDS"/>
    <property type="match status" value="1"/>
</dbReference>
<keyword evidence="4" id="KW-0694">RNA-binding</keyword>
<dbReference type="InterPro" id="IPR011129">
    <property type="entry name" value="CSD"/>
</dbReference>
<evidence type="ECO:0000256" key="3">
    <source>
        <dbReference type="ARBA" id="ARBA00022737"/>
    </source>
</evidence>
<dbReference type="SMART" id="SM00357">
    <property type="entry name" value="CSP"/>
    <property type="match status" value="3"/>
</dbReference>
<feature type="domain" description="CSD" evidence="7">
    <location>
        <begin position="116"/>
        <end position="191"/>
    </location>
</feature>
<dbReference type="GO" id="GO:0005737">
    <property type="term" value="C:cytoplasm"/>
    <property type="evidence" value="ECO:0007669"/>
    <property type="project" value="UniProtKB-SubCell"/>
</dbReference>
<dbReference type="Proteomes" id="UP000039324">
    <property type="component" value="Unassembled WGS sequence"/>
</dbReference>
<reference evidence="9 11" key="2">
    <citation type="submission" date="2018-03" db="EMBL/GenBank/DDBJ databases">
        <authorList>
            <person name="Fogelqvist J."/>
        </authorList>
    </citation>
    <scope>NUCLEOTIDE SEQUENCE [LARGE SCALE GENOMIC DNA]</scope>
</reference>
<dbReference type="SUPFAM" id="SSF50249">
    <property type="entry name" value="Nucleic acid-binding proteins"/>
    <property type="match status" value="3"/>
</dbReference>
<feature type="compositionally biased region" description="Basic and acidic residues" evidence="6">
    <location>
        <begin position="1"/>
        <end position="11"/>
    </location>
</feature>
<dbReference type="AlphaFoldDB" id="A0A0G4IJ09"/>
<evidence type="ECO:0000313" key="10">
    <source>
        <dbReference type="Proteomes" id="UP000039324"/>
    </source>
</evidence>
<proteinExistence type="inferred from homology"/>
<feature type="domain" description="CSD" evidence="7">
    <location>
        <begin position="225"/>
        <end position="292"/>
    </location>
</feature>
<evidence type="ECO:0000256" key="5">
    <source>
        <dbReference type="ARBA" id="ARBA00044751"/>
    </source>
</evidence>
<dbReference type="PROSITE" id="PS51857">
    <property type="entry name" value="CSD_2"/>
    <property type="match status" value="2"/>
</dbReference>
<dbReference type="EMBL" id="OVEO01000005">
    <property type="protein sequence ID" value="SPQ96324.1"/>
    <property type="molecule type" value="Genomic_DNA"/>
</dbReference>
<gene>
    <name evidence="8" type="ORF">PBRA_003992</name>
    <name evidence="9" type="ORF">PLBR_LOCUS3539</name>
</gene>
<evidence type="ECO:0000313" key="8">
    <source>
        <dbReference type="EMBL" id="CEO95226.1"/>
    </source>
</evidence>
<accession>A0A0G4IJ09</accession>
<sequence>MTSCWGHDHGHSRCPPCARPTRTARFQHLGGPLERMMPHSAHQAMQHDLDKVIPTKRDEHDDKKATAVKPAPQLVSLERQVPVTQMTMSSIAVATPTPAPAAHESSEERVQDLGPLRHGVVHNLKHAYGFVRCDETGDRIFFHYSAIDQDSIASLPPVPSDHPAVIIGDRVTFYRVRDEPTGKEKAVQVRVVARSAHPIVSPSPRDAYRLDYDAQPVKEVQPARRETGVVVSAKQNYGFIKCAERDHKQVFFHFTEVINDANEDVVIAPGTEVEFALVSTGQGRIIASRVRILPQGTVSFCSIQSSVIFGVIAVGVENTQAGSQKTRRRARPSSNDHGQLVLPGKERRRLEHIDDVSLPFGVDIHLPFTGADLKFPGIKLFQGDQVGFRLKLDRRTGSFSATDIFLVKCAALGRRRGILTIWKDVYGFLKCDGKRDQMFVHLNEFIEKAHVPAVGDELEFNVAPDNRGQDNAIRITLLPKGAVKLRDDRVLGVITEKPSIVFQSASSMAPPVDMRRVVSGPSGHDGTIVYGTIQIIRPSSSAVKAADAPPDDDVVRFVIADLETESSPIRVGDTVSLAMAPAPKFLRAANIRLAPKLGIVSEKVQDQVVVKVDATQHAPSELFEVLLDSDLDVRVGDQVEVDEFEAGIATRSMRIARKLTIVVAAGRGRTTPKAQLATTTTTEPKESFAQRNRKPHLAARNATLDLSPASHKRWDQRMEPRNWSKTDG</sequence>
<dbReference type="Gene3D" id="2.40.50.140">
    <property type="entry name" value="Nucleic acid-binding proteins"/>
    <property type="match status" value="3"/>
</dbReference>
<dbReference type="InterPro" id="IPR012340">
    <property type="entry name" value="NA-bd_OB-fold"/>
</dbReference>
<dbReference type="InterPro" id="IPR002059">
    <property type="entry name" value="CSP_DNA-bd"/>
</dbReference>
<comment type="similarity">
    <text evidence="5">Belongs to the UNR family.</text>
</comment>
<dbReference type="STRING" id="37360.A0A0G4IJ09"/>
<keyword evidence="3" id="KW-0677">Repeat</keyword>
<geneLocation type="mitochondrion" evidence="9"/>
<keyword evidence="2" id="KW-0963">Cytoplasm</keyword>
<name>A0A0G4IJ09_PLABS</name>
<evidence type="ECO:0000256" key="2">
    <source>
        <dbReference type="ARBA" id="ARBA00022490"/>
    </source>
</evidence>
<organism evidence="8 10">
    <name type="scientific">Plasmodiophora brassicae</name>
    <name type="common">Clubroot disease agent</name>
    <dbReference type="NCBI Taxonomy" id="37360"/>
    <lineage>
        <taxon>Eukaryota</taxon>
        <taxon>Sar</taxon>
        <taxon>Rhizaria</taxon>
        <taxon>Endomyxa</taxon>
        <taxon>Phytomyxea</taxon>
        <taxon>Plasmodiophorida</taxon>
        <taxon>Plasmodiophoridae</taxon>
        <taxon>Plasmodiophora</taxon>
    </lineage>
</organism>
<comment type="subcellular location">
    <subcellularLocation>
        <location evidence="1">Cytoplasm</location>
    </subcellularLocation>
</comment>
<dbReference type="EMBL" id="CDSF01000013">
    <property type="protein sequence ID" value="CEO95226.1"/>
    <property type="molecule type" value="Genomic_DNA"/>
</dbReference>
<dbReference type="Proteomes" id="UP000290189">
    <property type="component" value="Unassembled WGS sequence"/>
</dbReference>
<feature type="region of interest" description="Disordered" evidence="6">
    <location>
        <begin position="672"/>
        <end position="728"/>
    </location>
</feature>
<dbReference type="PANTHER" id="PTHR12913">
    <property type="entry name" value="UNR PROTEIN N-RAS UPSTREAM GENE PROTEIN"/>
    <property type="match status" value="1"/>
</dbReference>
<feature type="compositionally biased region" description="Basic and acidic residues" evidence="6">
    <location>
        <begin position="712"/>
        <end position="728"/>
    </location>
</feature>
<evidence type="ECO:0000313" key="9">
    <source>
        <dbReference type="EMBL" id="SPQ96324.1"/>
    </source>
</evidence>
<dbReference type="Pfam" id="PF00313">
    <property type="entry name" value="CSD"/>
    <property type="match status" value="2"/>
</dbReference>
<protein>
    <recommendedName>
        <fullName evidence="7">CSD domain-containing protein</fullName>
    </recommendedName>
</protein>
<keyword evidence="9" id="KW-0496">Mitochondrion</keyword>
<evidence type="ECO:0000256" key="6">
    <source>
        <dbReference type="SAM" id="MobiDB-lite"/>
    </source>
</evidence>
<reference evidence="8 10" key="1">
    <citation type="submission" date="2015-02" db="EMBL/GenBank/DDBJ databases">
        <authorList>
            <person name="Chooi Y.-H."/>
        </authorList>
    </citation>
    <scope>NUCLEOTIDE SEQUENCE [LARGE SCALE GENOMIC DNA]</scope>
    <source>
        <strain evidence="8">E3</strain>
    </source>
</reference>
<evidence type="ECO:0000313" key="11">
    <source>
        <dbReference type="Proteomes" id="UP000290189"/>
    </source>
</evidence>
<evidence type="ECO:0000256" key="1">
    <source>
        <dbReference type="ARBA" id="ARBA00004496"/>
    </source>
</evidence>
<evidence type="ECO:0000259" key="7">
    <source>
        <dbReference type="PROSITE" id="PS51857"/>
    </source>
</evidence>
<dbReference type="GO" id="GO:0003723">
    <property type="term" value="F:RNA binding"/>
    <property type="evidence" value="ECO:0007669"/>
    <property type="project" value="UniProtKB-KW"/>
</dbReference>